<reference evidence="3 4" key="1">
    <citation type="submission" date="2019-04" db="EMBL/GenBank/DDBJ databases">
        <title>Mesorhizobium composti sp. nov., isolated from compost.</title>
        <authorList>
            <person name="Lin S.-Y."/>
            <person name="Hameed A."/>
            <person name="Hsieh Y.-T."/>
            <person name="Young C.-C."/>
        </authorList>
    </citation>
    <scope>NUCLEOTIDE SEQUENCE [LARGE SCALE GENOMIC DNA]</scope>
    <source>
        <strain evidence="3 4">CC-YTH430</strain>
    </source>
</reference>
<accession>A0ABY2Q8A8</accession>
<dbReference type="RefSeq" id="WP_136357086.1">
    <property type="nucleotide sequence ID" value="NZ_SSNY01000005.1"/>
</dbReference>
<proteinExistence type="predicted"/>
<sequence>MVKTPKTRHSKQHRQPVTIELEPGEVSRVDDGDEDTADAQAPDNVPEQETPRAESADFEPWEHKETASPEADRTAAPDEPASRYASDYGFAERPTKETTEELASNGAEGGTGDRPDGRAGPSSPRDGALGRVGAGVIGGLIALLGAGALQYAGLLGAPGGNAGGDLGGQIAALKGELAALKNSGGNGTGTRIDGLSAALDQVKADVVTLKAALDSGQGGDNADLAALSDKVAGLEKAVAGLGQGGEAQPVDLGPVNEKLGELEAQLKSAGDAAGEQQSKLAMLEQSLSQLSAKVEAQASQPRIALAIAAAALKSALDRGAPFAAELDTFAAIAPDAPEIAALRAYADKGVPTRAAIAGEVDTAANAMVAAAKPVDPNAGIFQRLMSSAESLVEVRPIGAVEGKGVPETVARLEVAVNQGDYAKALAEYDTLPEAAKAAGAGFAGKLKARLDVEAQLDALISGAMKA</sequence>
<evidence type="ECO:0000256" key="1">
    <source>
        <dbReference type="SAM" id="Coils"/>
    </source>
</evidence>
<dbReference type="Gene3D" id="1.10.287.1490">
    <property type="match status" value="1"/>
</dbReference>
<dbReference type="Proteomes" id="UP000306441">
    <property type="component" value="Unassembled WGS sequence"/>
</dbReference>
<evidence type="ECO:0000256" key="2">
    <source>
        <dbReference type="SAM" id="MobiDB-lite"/>
    </source>
</evidence>
<dbReference type="EMBL" id="SSNY01000005">
    <property type="protein sequence ID" value="THF57534.1"/>
    <property type="molecule type" value="Genomic_DNA"/>
</dbReference>
<feature type="compositionally biased region" description="Basic and acidic residues" evidence="2">
    <location>
        <begin position="49"/>
        <end position="76"/>
    </location>
</feature>
<feature type="compositionally biased region" description="Basic residues" evidence="2">
    <location>
        <begin position="1"/>
        <end position="14"/>
    </location>
</feature>
<evidence type="ECO:0000313" key="3">
    <source>
        <dbReference type="EMBL" id="THF57534.1"/>
    </source>
</evidence>
<feature type="coiled-coil region" evidence="1">
    <location>
        <begin position="273"/>
        <end position="300"/>
    </location>
</feature>
<gene>
    <name evidence="3" type="ORF">E6C48_11060</name>
</gene>
<keyword evidence="1" id="KW-0175">Coiled coil</keyword>
<organism evidence="3 4">
    <name type="scientific">Ollibium composti</name>
    <dbReference type="NCBI Taxonomy" id="2675109"/>
    <lineage>
        <taxon>Bacteria</taxon>
        <taxon>Pseudomonadati</taxon>
        <taxon>Pseudomonadota</taxon>
        <taxon>Alphaproteobacteria</taxon>
        <taxon>Hyphomicrobiales</taxon>
        <taxon>Phyllobacteriaceae</taxon>
        <taxon>Ollibium</taxon>
    </lineage>
</organism>
<evidence type="ECO:0000313" key="4">
    <source>
        <dbReference type="Proteomes" id="UP000306441"/>
    </source>
</evidence>
<comment type="caution">
    <text evidence="3">The sequence shown here is derived from an EMBL/GenBank/DDBJ whole genome shotgun (WGS) entry which is preliminary data.</text>
</comment>
<feature type="region of interest" description="Disordered" evidence="2">
    <location>
        <begin position="1"/>
        <end position="127"/>
    </location>
</feature>
<keyword evidence="4" id="KW-1185">Reference proteome</keyword>
<name>A0ABY2Q8A8_9HYPH</name>
<protein>
    <submittedName>
        <fullName evidence="3">Phage tail protein</fullName>
    </submittedName>
</protein>